<dbReference type="InterPro" id="IPR013154">
    <property type="entry name" value="ADH-like_N"/>
</dbReference>
<dbReference type="STRING" id="88036.D8SXV9"/>
<protein>
    <recommendedName>
        <fullName evidence="6">Enoyl reductase (ER) domain-containing protein</fullName>
    </recommendedName>
</protein>
<dbReference type="GO" id="GO:0045551">
    <property type="term" value="F:cinnamyl-alcohol dehydrogenase activity"/>
    <property type="evidence" value="ECO:0000318"/>
    <property type="project" value="GO_Central"/>
</dbReference>
<dbReference type="EMBL" id="GL377652">
    <property type="protein sequence ID" value="EFJ10688.1"/>
    <property type="molecule type" value="Genomic_DNA"/>
</dbReference>
<dbReference type="InterPro" id="IPR047109">
    <property type="entry name" value="CAD-like"/>
</dbReference>
<comment type="cofactor">
    <cofactor evidence="1 5">
        <name>Zn(2+)</name>
        <dbReference type="ChEBI" id="CHEBI:29105"/>
    </cofactor>
</comment>
<feature type="domain" description="Enoyl reductase (ER)" evidence="6">
    <location>
        <begin position="10"/>
        <end position="349"/>
    </location>
</feature>
<dbReference type="HOGENOM" id="CLU_026673_20_2_1"/>
<dbReference type="PANTHER" id="PTHR42683">
    <property type="entry name" value="ALDEHYDE REDUCTASE"/>
    <property type="match status" value="1"/>
</dbReference>
<evidence type="ECO:0000259" key="6">
    <source>
        <dbReference type="SMART" id="SM00829"/>
    </source>
</evidence>
<dbReference type="Gene3D" id="3.90.180.10">
    <property type="entry name" value="Medium-chain alcohol dehydrogenases, catalytic domain"/>
    <property type="match status" value="1"/>
</dbReference>
<sequence length="360" mass="38698">MAMAARDAAGVLAPFKLARRNPSATDVVIKILYCGICHSDLHQIRNGWGITIFPVVPGHEITGVVEQLGSSVSRFTLGDRVAVGCLVSSCHDCHSCNEGLENYCPKLVWTYNSHLPDGSHTMGGFSTAIVVDESMPTFSLMELPSFVIKVPAKLPLDTAAPLLCAGITVYSPMKHFGMAEAGRSFGVVGLGGLGHMAVKFGKAFGMKVTVISTSPKKEREARELLGVDDFLVSTDKEQMAAAAMSIDYIIDTVSAKHALEPLLALLKVNGKMVLVGAPDAPLQIAPITLLAGRRMIAGSLIGGIKETQEMMDFCGEHNVTAIVEQITMGSVNEAMERLAKSDVKYRFVIDMRKSESEMQR</sequence>
<organism evidence="8">
    <name type="scientific">Selaginella moellendorffii</name>
    <name type="common">Spikemoss</name>
    <dbReference type="NCBI Taxonomy" id="88036"/>
    <lineage>
        <taxon>Eukaryota</taxon>
        <taxon>Viridiplantae</taxon>
        <taxon>Streptophyta</taxon>
        <taxon>Embryophyta</taxon>
        <taxon>Tracheophyta</taxon>
        <taxon>Lycopodiopsida</taxon>
        <taxon>Selaginellales</taxon>
        <taxon>Selaginellaceae</taxon>
        <taxon>Selaginella</taxon>
    </lineage>
</organism>
<name>D8SXV9_SELML</name>
<accession>D8SXV9</accession>
<dbReference type="Gramene" id="EFJ10688">
    <property type="protein sequence ID" value="EFJ10688"/>
    <property type="gene ID" value="SELMODRAFT_426904"/>
</dbReference>
<dbReference type="AlphaFoldDB" id="D8SXV9"/>
<keyword evidence="8" id="KW-1185">Reference proteome</keyword>
<evidence type="ECO:0000313" key="8">
    <source>
        <dbReference type="Proteomes" id="UP000001514"/>
    </source>
</evidence>
<dbReference type="InterPro" id="IPR020843">
    <property type="entry name" value="ER"/>
</dbReference>
<dbReference type="SUPFAM" id="SSF50129">
    <property type="entry name" value="GroES-like"/>
    <property type="match status" value="1"/>
</dbReference>
<dbReference type="OMA" id="DEKWARN"/>
<dbReference type="InParanoid" id="D8SXV9"/>
<dbReference type="InterPro" id="IPR013149">
    <property type="entry name" value="ADH-like_C"/>
</dbReference>
<dbReference type="InterPro" id="IPR002328">
    <property type="entry name" value="ADH_Zn_CS"/>
</dbReference>
<evidence type="ECO:0000256" key="3">
    <source>
        <dbReference type="ARBA" id="ARBA00022833"/>
    </source>
</evidence>
<dbReference type="KEGG" id="smo:SELMODRAFT_426904"/>
<evidence type="ECO:0000256" key="2">
    <source>
        <dbReference type="ARBA" id="ARBA00022723"/>
    </source>
</evidence>
<dbReference type="GO" id="GO:0008270">
    <property type="term" value="F:zinc ion binding"/>
    <property type="evidence" value="ECO:0007669"/>
    <property type="project" value="InterPro"/>
</dbReference>
<dbReference type="InterPro" id="IPR011032">
    <property type="entry name" value="GroES-like_sf"/>
</dbReference>
<dbReference type="Pfam" id="PF08240">
    <property type="entry name" value="ADH_N"/>
    <property type="match status" value="1"/>
</dbReference>
<dbReference type="Gene3D" id="3.40.50.720">
    <property type="entry name" value="NAD(P)-binding Rossmann-like Domain"/>
    <property type="match status" value="1"/>
</dbReference>
<evidence type="ECO:0000313" key="7">
    <source>
        <dbReference type="EMBL" id="EFJ10688.1"/>
    </source>
</evidence>
<dbReference type="Pfam" id="PF00107">
    <property type="entry name" value="ADH_zinc_N"/>
    <property type="match status" value="1"/>
</dbReference>
<dbReference type="PROSITE" id="PS00059">
    <property type="entry name" value="ADH_ZINC"/>
    <property type="match status" value="1"/>
</dbReference>
<dbReference type="Proteomes" id="UP000001514">
    <property type="component" value="Unassembled WGS sequence"/>
</dbReference>
<evidence type="ECO:0000256" key="4">
    <source>
        <dbReference type="ARBA" id="ARBA00023002"/>
    </source>
</evidence>
<dbReference type="FunFam" id="3.40.50.720:FF:000022">
    <property type="entry name" value="Cinnamyl alcohol dehydrogenase"/>
    <property type="match status" value="1"/>
</dbReference>
<dbReference type="GO" id="GO:0009809">
    <property type="term" value="P:lignin biosynthetic process"/>
    <property type="evidence" value="ECO:0000318"/>
    <property type="project" value="GO_Central"/>
</dbReference>
<evidence type="ECO:0000256" key="5">
    <source>
        <dbReference type="RuleBase" id="RU361277"/>
    </source>
</evidence>
<gene>
    <name evidence="7" type="ORF">SELMODRAFT_426904</name>
</gene>
<evidence type="ECO:0000256" key="1">
    <source>
        <dbReference type="ARBA" id="ARBA00001947"/>
    </source>
</evidence>
<dbReference type="eggNOG" id="KOG0023">
    <property type="taxonomic scope" value="Eukaryota"/>
</dbReference>
<reference evidence="7 8" key="1">
    <citation type="journal article" date="2011" name="Science">
        <title>The Selaginella genome identifies genetic changes associated with the evolution of vascular plants.</title>
        <authorList>
            <person name="Banks J.A."/>
            <person name="Nishiyama T."/>
            <person name="Hasebe M."/>
            <person name="Bowman J.L."/>
            <person name="Gribskov M."/>
            <person name="dePamphilis C."/>
            <person name="Albert V.A."/>
            <person name="Aono N."/>
            <person name="Aoyama T."/>
            <person name="Ambrose B.A."/>
            <person name="Ashton N.W."/>
            <person name="Axtell M.J."/>
            <person name="Barker E."/>
            <person name="Barker M.S."/>
            <person name="Bennetzen J.L."/>
            <person name="Bonawitz N.D."/>
            <person name="Chapple C."/>
            <person name="Cheng C."/>
            <person name="Correa L.G."/>
            <person name="Dacre M."/>
            <person name="DeBarry J."/>
            <person name="Dreyer I."/>
            <person name="Elias M."/>
            <person name="Engstrom E.M."/>
            <person name="Estelle M."/>
            <person name="Feng L."/>
            <person name="Finet C."/>
            <person name="Floyd S.K."/>
            <person name="Frommer W.B."/>
            <person name="Fujita T."/>
            <person name="Gramzow L."/>
            <person name="Gutensohn M."/>
            <person name="Harholt J."/>
            <person name="Hattori M."/>
            <person name="Heyl A."/>
            <person name="Hirai T."/>
            <person name="Hiwatashi Y."/>
            <person name="Ishikawa M."/>
            <person name="Iwata M."/>
            <person name="Karol K.G."/>
            <person name="Koehler B."/>
            <person name="Kolukisaoglu U."/>
            <person name="Kubo M."/>
            <person name="Kurata T."/>
            <person name="Lalonde S."/>
            <person name="Li K."/>
            <person name="Li Y."/>
            <person name="Litt A."/>
            <person name="Lyons E."/>
            <person name="Manning G."/>
            <person name="Maruyama T."/>
            <person name="Michael T.P."/>
            <person name="Mikami K."/>
            <person name="Miyazaki S."/>
            <person name="Morinaga S."/>
            <person name="Murata T."/>
            <person name="Mueller-Roeber B."/>
            <person name="Nelson D.R."/>
            <person name="Obara M."/>
            <person name="Oguri Y."/>
            <person name="Olmstead R.G."/>
            <person name="Onodera N."/>
            <person name="Petersen B.L."/>
            <person name="Pils B."/>
            <person name="Prigge M."/>
            <person name="Rensing S.A."/>
            <person name="Riano-Pachon D.M."/>
            <person name="Roberts A.W."/>
            <person name="Sato Y."/>
            <person name="Scheller H.V."/>
            <person name="Schulz B."/>
            <person name="Schulz C."/>
            <person name="Shakirov E.V."/>
            <person name="Shibagaki N."/>
            <person name="Shinohara N."/>
            <person name="Shippen D.E."/>
            <person name="Soerensen I."/>
            <person name="Sotooka R."/>
            <person name="Sugimoto N."/>
            <person name="Sugita M."/>
            <person name="Sumikawa N."/>
            <person name="Tanurdzic M."/>
            <person name="Theissen G."/>
            <person name="Ulvskov P."/>
            <person name="Wakazuki S."/>
            <person name="Weng J.K."/>
            <person name="Willats W.W."/>
            <person name="Wipf D."/>
            <person name="Wolf P.G."/>
            <person name="Yang L."/>
            <person name="Zimmer A.D."/>
            <person name="Zhu Q."/>
            <person name="Mitros T."/>
            <person name="Hellsten U."/>
            <person name="Loque D."/>
            <person name="Otillar R."/>
            <person name="Salamov A."/>
            <person name="Schmutz J."/>
            <person name="Shapiro H."/>
            <person name="Lindquist E."/>
            <person name="Lucas S."/>
            <person name="Rokhsar D."/>
            <person name="Grigoriev I.V."/>
        </authorList>
    </citation>
    <scope>NUCLEOTIDE SEQUENCE [LARGE SCALE GENOMIC DNA]</scope>
</reference>
<dbReference type="CDD" id="cd05283">
    <property type="entry name" value="CAD1"/>
    <property type="match status" value="1"/>
</dbReference>
<keyword evidence="4" id="KW-0560">Oxidoreductase</keyword>
<keyword evidence="3 5" id="KW-0862">Zinc</keyword>
<keyword evidence="2 5" id="KW-0479">Metal-binding</keyword>
<dbReference type="SUPFAM" id="SSF51735">
    <property type="entry name" value="NAD(P)-binding Rossmann-fold domains"/>
    <property type="match status" value="1"/>
</dbReference>
<proteinExistence type="inferred from homology"/>
<comment type="similarity">
    <text evidence="5">Belongs to the zinc-containing alcohol dehydrogenase family.</text>
</comment>
<dbReference type="InterPro" id="IPR036291">
    <property type="entry name" value="NAD(P)-bd_dom_sf"/>
</dbReference>
<dbReference type="SMART" id="SM00829">
    <property type="entry name" value="PKS_ER"/>
    <property type="match status" value="1"/>
</dbReference>